<sequence length="169" mass="19565">MQQLERVKDVRPGKHPQSKKRKRETDGQCWKRRSCLFDLPYWTSLKLPHNLDVMHIEKNICDNILAFLFLNVDGNSKDFINARLDLEDIGIRRNLHLKQRGNSYHVPHAPYAMNKTQKLAFIEFIRSVKFPDGYASNLATCISADGCKLKGLKTHDCHILLQRILPATL</sequence>
<feature type="compositionally biased region" description="Basic residues" evidence="1">
    <location>
        <begin position="13"/>
        <end position="22"/>
    </location>
</feature>
<organism evidence="2">
    <name type="scientific">Arundo donax</name>
    <name type="common">Giant reed</name>
    <name type="synonym">Donax arundinaceus</name>
    <dbReference type="NCBI Taxonomy" id="35708"/>
    <lineage>
        <taxon>Eukaryota</taxon>
        <taxon>Viridiplantae</taxon>
        <taxon>Streptophyta</taxon>
        <taxon>Embryophyta</taxon>
        <taxon>Tracheophyta</taxon>
        <taxon>Spermatophyta</taxon>
        <taxon>Magnoliopsida</taxon>
        <taxon>Liliopsida</taxon>
        <taxon>Poales</taxon>
        <taxon>Poaceae</taxon>
        <taxon>PACMAD clade</taxon>
        <taxon>Arundinoideae</taxon>
        <taxon>Arundineae</taxon>
        <taxon>Arundo</taxon>
    </lineage>
</organism>
<protein>
    <submittedName>
        <fullName evidence="2">Uncharacterized protein</fullName>
    </submittedName>
</protein>
<reference evidence="2" key="2">
    <citation type="journal article" date="2015" name="Data Brief">
        <title>Shoot transcriptome of the giant reed, Arundo donax.</title>
        <authorList>
            <person name="Barrero R.A."/>
            <person name="Guerrero F.D."/>
            <person name="Moolhuijzen P."/>
            <person name="Goolsby J.A."/>
            <person name="Tidwell J."/>
            <person name="Bellgard S.E."/>
            <person name="Bellgard M.I."/>
        </authorList>
    </citation>
    <scope>NUCLEOTIDE SEQUENCE</scope>
    <source>
        <tissue evidence="2">Shoot tissue taken approximately 20 cm above the soil surface</tissue>
    </source>
</reference>
<dbReference type="PANTHER" id="PTHR10775:SF185">
    <property type="entry name" value="OS08G0208400 PROTEIN"/>
    <property type="match status" value="1"/>
</dbReference>
<accession>A0A0A9PJE5</accession>
<feature type="region of interest" description="Disordered" evidence="1">
    <location>
        <begin position="1"/>
        <end position="25"/>
    </location>
</feature>
<feature type="compositionally biased region" description="Basic and acidic residues" evidence="1">
    <location>
        <begin position="1"/>
        <end position="12"/>
    </location>
</feature>
<evidence type="ECO:0000313" key="2">
    <source>
        <dbReference type="EMBL" id="JAD35876.1"/>
    </source>
</evidence>
<proteinExistence type="predicted"/>
<reference evidence="2" key="1">
    <citation type="submission" date="2014-09" db="EMBL/GenBank/DDBJ databases">
        <authorList>
            <person name="Magalhaes I.L.F."/>
            <person name="Oliveira U."/>
            <person name="Santos F.R."/>
            <person name="Vidigal T.H.D.A."/>
            <person name="Brescovit A.D."/>
            <person name="Santos A.J."/>
        </authorList>
    </citation>
    <scope>NUCLEOTIDE SEQUENCE</scope>
    <source>
        <tissue evidence="2">Shoot tissue taken approximately 20 cm above the soil surface</tissue>
    </source>
</reference>
<dbReference type="PANTHER" id="PTHR10775">
    <property type="entry name" value="OS08G0208400 PROTEIN"/>
    <property type="match status" value="1"/>
</dbReference>
<dbReference type="EMBL" id="GBRH01262019">
    <property type="protein sequence ID" value="JAD35876.1"/>
    <property type="molecule type" value="Transcribed_RNA"/>
</dbReference>
<dbReference type="AlphaFoldDB" id="A0A0A9PJE5"/>
<evidence type="ECO:0000256" key="1">
    <source>
        <dbReference type="SAM" id="MobiDB-lite"/>
    </source>
</evidence>
<name>A0A0A9PJE5_ARUDO</name>